<name>A0ACB9A516_9ASTR</name>
<protein>
    <submittedName>
        <fullName evidence="1">Uncharacterized protein</fullName>
    </submittedName>
</protein>
<keyword evidence="2" id="KW-1185">Reference proteome</keyword>
<gene>
    <name evidence="1" type="ORF">L1987_75198</name>
</gene>
<evidence type="ECO:0000313" key="1">
    <source>
        <dbReference type="EMBL" id="KAI3704968.1"/>
    </source>
</evidence>
<evidence type="ECO:0000313" key="2">
    <source>
        <dbReference type="Proteomes" id="UP001056120"/>
    </source>
</evidence>
<proteinExistence type="predicted"/>
<reference evidence="1 2" key="2">
    <citation type="journal article" date="2022" name="Mol. Ecol. Resour.">
        <title>The genomes of chicory, endive, great burdock and yacon provide insights into Asteraceae paleo-polyploidization history and plant inulin production.</title>
        <authorList>
            <person name="Fan W."/>
            <person name="Wang S."/>
            <person name="Wang H."/>
            <person name="Wang A."/>
            <person name="Jiang F."/>
            <person name="Liu H."/>
            <person name="Zhao H."/>
            <person name="Xu D."/>
            <person name="Zhang Y."/>
        </authorList>
    </citation>
    <scope>NUCLEOTIDE SEQUENCE [LARGE SCALE GENOMIC DNA]</scope>
    <source>
        <strain evidence="2">cv. Yunnan</strain>
        <tissue evidence="1">Leaves</tissue>
    </source>
</reference>
<dbReference type="EMBL" id="CM042042">
    <property type="protein sequence ID" value="KAI3704968.1"/>
    <property type="molecule type" value="Genomic_DNA"/>
</dbReference>
<sequence length="128" mass="14111">MYRNMSRGFGVLGFAGVLDIDACENVSEEFKELEVLKTVGYYVQRTIREKMGPSFLELAWESILNDDALSKATGLDEVSELRSAPIDVSGGNKKRYANSVKYAEDLGLGPGQFSPIHSPNCLSIKLMD</sequence>
<comment type="caution">
    <text evidence="1">The sequence shown here is derived from an EMBL/GenBank/DDBJ whole genome shotgun (WGS) entry which is preliminary data.</text>
</comment>
<organism evidence="1 2">
    <name type="scientific">Smallanthus sonchifolius</name>
    <dbReference type="NCBI Taxonomy" id="185202"/>
    <lineage>
        <taxon>Eukaryota</taxon>
        <taxon>Viridiplantae</taxon>
        <taxon>Streptophyta</taxon>
        <taxon>Embryophyta</taxon>
        <taxon>Tracheophyta</taxon>
        <taxon>Spermatophyta</taxon>
        <taxon>Magnoliopsida</taxon>
        <taxon>eudicotyledons</taxon>
        <taxon>Gunneridae</taxon>
        <taxon>Pentapetalae</taxon>
        <taxon>asterids</taxon>
        <taxon>campanulids</taxon>
        <taxon>Asterales</taxon>
        <taxon>Asteraceae</taxon>
        <taxon>Asteroideae</taxon>
        <taxon>Heliantheae alliance</taxon>
        <taxon>Millerieae</taxon>
        <taxon>Smallanthus</taxon>
    </lineage>
</organism>
<reference evidence="2" key="1">
    <citation type="journal article" date="2022" name="Mol. Ecol. Resour.">
        <title>The genomes of chicory, endive, great burdock and yacon provide insights into Asteraceae palaeo-polyploidization history and plant inulin production.</title>
        <authorList>
            <person name="Fan W."/>
            <person name="Wang S."/>
            <person name="Wang H."/>
            <person name="Wang A."/>
            <person name="Jiang F."/>
            <person name="Liu H."/>
            <person name="Zhao H."/>
            <person name="Xu D."/>
            <person name="Zhang Y."/>
        </authorList>
    </citation>
    <scope>NUCLEOTIDE SEQUENCE [LARGE SCALE GENOMIC DNA]</scope>
    <source>
        <strain evidence="2">cv. Yunnan</strain>
    </source>
</reference>
<accession>A0ACB9A516</accession>
<dbReference type="Proteomes" id="UP001056120">
    <property type="component" value="Linkage Group LG25"/>
</dbReference>